<dbReference type="EMBL" id="VCAZ01000008">
    <property type="protein sequence ID" value="TSK28111.1"/>
    <property type="molecule type" value="Genomic_DNA"/>
</dbReference>
<evidence type="ECO:0000313" key="3">
    <source>
        <dbReference type="Proteomes" id="UP000319801"/>
    </source>
</evidence>
<gene>
    <name evidence="2" type="ORF">Baya_2298</name>
</gene>
<accession>A0A556TNJ6</accession>
<dbReference type="Proteomes" id="UP000319801">
    <property type="component" value="Unassembled WGS sequence"/>
</dbReference>
<feature type="compositionally biased region" description="Basic and acidic residues" evidence="1">
    <location>
        <begin position="67"/>
        <end position="84"/>
    </location>
</feature>
<evidence type="ECO:0000256" key="1">
    <source>
        <dbReference type="SAM" id="MobiDB-lite"/>
    </source>
</evidence>
<keyword evidence="3" id="KW-1185">Reference proteome</keyword>
<sequence>MPEGATRLIQNDKLVAFPVTKHKLQVVPSQTSPQQLLEYFKYMKIDLNGRLKLIRVSSEALQSRPNHRNDARCNKEERKERKDYAAPPPPISYANHIHPWIYVLQQLQTASEVTHPSTQHYRTNCKISSAKMVYLRK</sequence>
<name>A0A556TNJ6_BAGYA</name>
<reference evidence="2 3" key="1">
    <citation type="journal article" date="2019" name="Genome Biol. Evol.">
        <title>Whole-Genome Sequencing of the Giant Devil Catfish, Bagarius yarrelli.</title>
        <authorList>
            <person name="Jiang W."/>
            <person name="Lv Y."/>
            <person name="Cheng L."/>
            <person name="Yang K."/>
            <person name="Chao B."/>
            <person name="Wang X."/>
            <person name="Li Y."/>
            <person name="Pan X."/>
            <person name="You X."/>
            <person name="Zhang Y."/>
            <person name="Yang J."/>
            <person name="Li J."/>
            <person name="Zhang X."/>
            <person name="Liu S."/>
            <person name="Sun C."/>
            <person name="Yang J."/>
            <person name="Shi Q."/>
        </authorList>
    </citation>
    <scope>NUCLEOTIDE SEQUENCE [LARGE SCALE GENOMIC DNA]</scope>
    <source>
        <strain evidence="2">JWS20170419001</strain>
        <tissue evidence="2">Muscle</tissue>
    </source>
</reference>
<protein>
    <submittedName>
        <fullName evidence="2">Uncharacterized protein</fullName>
    </submittedName>
</protein>
<comment type="caution">
    <text evidence="2">The sequence shown here is derived from an EMBL/GenBank/DDBJ whole genome shotgun (WGS) entry which is preliminary data.</text>
</comment>
<proteinExistence type="predicted"/>
<feature type="region of interest" description="Disordered" evidence="1">
    <location>
        <begin position="58"/>
        <end position="89"/>
    </location>
</feature>
<evidence type="ECO:0000313" key="2">
    <source>
        <dbReference type="EMBL" id="TSK28111.1"/>
    </source>
</evidence>
<dbReference type="AlphaFoldDB" id="A0A556TNJ6"/>
<organism evidence="2 3">
    <name type="scientific">Bagarius yarrelli</name>
    <name type="common">Goonch</name>
    <name type="synonym">Bagrus yarrelli</name>
    <dbReference type="NCBI Taxonomy" id="175774"/>
    <lineage>
        <taxon>Eukaryota</taxon>
        <taxon>Metazoa</taxon>
        <taxon>Chordata</taxon>
        <taxon>Craniata</taxon>
        <taxon>Vertebrata</taxon>
        <taxon>Euteleostomi</taxon>
        <taxon>Actinopterygii</taxon>
        <taxon>Neopterygii</taxon>
        <taxon>Teleostei</taxon>
        <taxon>Ostariophysi</taxon>
        <taxon>Siluriformes</taxon>
        <taxon>Sisoridae</taxon>
        <taxon>Sisorinae</taxon>
        <taxon>Bagarius</taxon>
    </lineage>
</organism>